<dbReference type="EC" id="2.7.13.3" evidence="2"/>
<evidence type="ECO:0000259" key="11">
    <source>
        <dbReference type="PROSITE" id="PS50109"/>
    </source>
</evidence>
<dbReference type="CDD" id="cd00130">
    <property type="entry name" value="PAS"/>
    <property type="match status" value="1"/>
</dbReference>
<name>A0A9D7SGW8_9BACT</name>
<evidence type="ECO:0000313" key="16">
    <source>
        <dbReference type="Proteomes" id="UP000886657"/>
    </source>
</evidence>
<dbReference type="InterPro" id="IPR003661">
    <property type="entry name" value="HisK_dim/P_dom"/>
</dbReference>
<dbReference type="PROSITE" id="PS50110">
    <property type="entry name" value="RESPONSE_REGULATORY"/>
    <property type="match status" value="1"/>
</dbReference>
<dbReference type="InterPro" id="IPR000700">
    <property type="entry name" value="PAS-assoc_C"/>
</dbReference>
<organism evidence="15 16">
    <name type="scientific">Candidatus Geothrix skivensis</name>
    <dbReference type="NCBI Taxonomy" id="2954439"/>
    <lineage>
        <taxon>Bacteria</taxon>
        <taxon>Pseudomonadati</taxon>
        <taxon>Acidobacteriota</taxon>
        <taxon>Holophagae</taxon>
        <taxon>Holophagales</taxon>
        <taxon>Holophagaceae</taxon>
        <taxon>Geothrix</taxon>
    </lineage>
</organism>
<dbReference type="Pfam" id="PF00512">
    <property type="entry name" value="HisKA"/>
    <property type="match status" value="1"/>
</dbReference>
<comment type="caution">
    <text evidence="15">The sequence shown here is derived from an EMBL/GenBank/DDBJ whole genome shotgun (WGS) entry which is preliminary data.</text>
</comment>
<dbReference type="InterPro" id="IPR001789">
    <property type="entry name" value="Sig_transdc_resp-reg_receiver"/>
</dbReference>
<dbReference type="InterPro" id="IPR004358">
    <property type="entry name" value="Sig_transdc_His_kin-like_C"/>
</dbReference>
<dbReference type="SMART" id="SM00091">
    <property type="entry name" value="PAS"/>
    <property type="match status" value="1"/>
</dbReference>
<keyword evidence="10" id="KW-1133">Transmembrane helix</keyword>
<dbReference type="PROSITE" id="PS50113">
    <property type="entry name" value="PAC"/>
    <property type="match status" value="1"/>
</dbReference>
<evidence type="ECO:0000256" key="9">
    <source>
        <dbReference type="PROSITE-ProRule" id="PRU00169"/>
    </source>
</evidence>
<keyword evidence="10" id="KW-0812">Transmembrane</keyword>
<dbReference type="Pfam" id="PF00989">
    <property type="entry name" value="PAS"/>
    <property type="match status" value="1"/>
</dbReference>
<evidence type="ECO:0000256" key="4">
    <source>
        <dbReference type="ARBA" id="ARBA00022679"/>
    </source>
</evidence>
<evidence type="ECO:0000256" key="1">
    <source>
        <dbReference type="ARBA" id="ARBA00000085"/>
    </source>
</evidence>
<proteinExistence type="predicted"/>
<evidence type="ECO:0000256" key="8">
    <source>
        <dbReference type="ARBA" id="ARBA00023012"/>
    </source>
</evidence>
<dbReference type="Proteomes" id="UP000886657">
    <property type="component" value="Unassembled WGS sequence"/>
</dbReference>
<feature type="modified residue" description="4-aspartylphosphate" evidence="9">
    <location>
        <position position="632"/>
    </location>
</feature>
<dbReference type="GO" id="GO:0005524">
    <property type="term" value="F:ATP binding"/>
    <property type="evidence" value="ECO:0007669"/>
    <property type="project" value="UniProtKB-KW"/>
</dbReference>
<evidence type="ECO:0000313" key="15">
    <source>
        <dbReference type="EMBL" id="MBK9796242.1"/>
    </source>
</evidence>
<feature type="transmembrane region" description="Helical" evidence="10">
    <location>
        <begin position="169"/>
        <end position="187"/>
    </location>
</feature>
<gene>
    <name evidence="15" type="ORF">IPP58_07060</name>
</gene>
<protein>
    <recommendedName>
        <fullName evidence="2">histidine kinase</fullName>
        <ecNumber evidence="2">2.7.13.3</ecNumber>
    </recommendedName>
</protein>
<sequence length="699" mass="76258">MRNVLKQNGNAWKAWATPDPALPLEKQLFQGICLLGGVLNLVVVLPVNIFQTSLSPWVNWAVVGLGLELIALSWLARRGLYLKKTTFLSIIIWLDLVWFPNAGSQGSIGLYFFPAAFFLVLFSQGAFRSLGFLLLVANIIALLVSETIWPNLAHAFNPMERLIDLSTGYLLSMLICALMLWVVLEGFNREKRRLADSERLYRELLERQGEGFALVDADERFIFANPLAEQIFGVPHGGLVGCSLLDFLGPEGQHKVLEETKLRAQQIHSTYEIPIRRPDGEARLLRVTATPGRLSPEEPLNIIGVFRDITEETQAERTKQLLEQEKHQAQKMDSLGSLAGGVAHDFNNMLGGIMGYADLLLAGESDPKRQRYLLAITAAASRSAELTRKLLAFGRRGKNLVVSLNMRDAVEECLDMLRPSMSPDLKVIVAMVDCPSVDGDPAQLHQVLVNLCINAMEAMPEGGVLTLAACARELPGSSESGLPLPAGSYVELSVSDTGMGMAEEVRPRIFEPFFTTKDSSGVSGTGLGLATAFGIIQTHRGAITVDSVRGKGSVFRLFLPVGQLSPLKAEAPVLSTGGQGLVLLVEDEPILQDLGRSILDSLGYEVLTAGDGLEAVEVFRRHHSRLCAVLLDLKMPRMAGREAYAEILMVDPKVPVIVCTGFGENEEVQELLTLGAAGMLAKPYRIGELAAMLRQVSAR</sequence>
<dbReference type="SMART" id="SM00387">
    <property type="entry name" value="HATPase_c"/>
    <property type="match status" value="1"/>
</dbReference>
<keyword evidence="3 9" id="KW-0597">Phosphoprotein</keyword>
<feature type="domain" description="PAS" evidence="13">
    <location>
        <begin position="197"/>
        <end position="258"/>
    </location>
</feature>
<evidence type="ECO:0000256" key="5">
    <source>
        <dbReference type="ARBA" id="ARBA00022741"/>
    </source>
</evidence>
<feature type="transmembrane region" description="Helical" evidence="10">
    <location>
        <begin position="105"/>
        <end position="123"/>
    </location>
</feature>
<feature type="domain" description="Response regulatory" evidence="12">
    <location>
        <begin position="581"/>
        <end position="697"/>
    </location>
</feature>
<dbReference type="Gene3D" id="3.30.450.20">
    <property type="entry name" value="PAS domain"/>
    <property type="match status" value="1"/>
</dbReference>
<dbReference type="SUPFAM" id="SSF55874">
    <property type="entry name" value="ATPase domain of HSP90 chaperone/DNA topoisomerase II/histidine kinase"/>
    <property type="match status" value="1"/>
</dbReference>
<evidence type="ECO:0000259" key="13">
    <source>
        <dbReference type="PROSITE" id="PS50112"/>
    </source>
</evidence>
<dbReference type="SMART" id="SM00086">
    <property type="entry name" value="PAC"/>
    <property type="match status" value="1"/>
</dbReference>
<dbReference type="Pfam" id="PF00072">
    <property type="entry name" value="Response_reg"/>
    <property type="match status" value="1"/>
</dbReference>
<dbReference type="SMART" id="SM00388">
    <property type="entry name" value="HisKA"/>
    <property type="match status" value="1"/>
</dbReference>
<dbReference type="InterPro" id="IPR013767">
    <property type="entry name" value="PAS_fold"/>
</dbReference>
<comment type="catalytic activity">
    <reaction evidence="1">
        <text>ATP + protein L-histidine = ADP + protein N-phospho-L-histidine.</text>
        <dbReference type="EC" id="2.7.13.3"/>
    </reaction>
</comment>
<dbReference type="EMBL" id="JADKIO010000005">
    <property type="protein sequence ID" value="MBK9796242.1"/>
    <property type="molecule type" value="Genomic_DNA"/>
</dbReference>
<keyword evidence="8" id="KW-0902">Two-component regulatory system</keyword>
<dbReference type="InterPro" id="IPR036097">
    <property type="entry name" value="HisK_dim/P_sf"/>
</dbReference>
<dbReference type="GO" id="GO:0000155">
    <property type="term" value="F:phosphorelay sensor kinase activity"/>
    <property type="evidence" value="ECO:0007669"/>
    <property type="project" value="InterPro"/>
</dbReference>
<dbReference type="AlphaFoldDB" id="A0A9D7SGW8"/>
<keyword evidence="7" id="KW-0067">ATP-binding</keyword>
<dbReference type="PROSITE" id="PS50112">
    <property type="entry name" value="PAS"/>
    <property type="match status" value="1"/>
</dbReference>
<dbReference type="InterPro" id="IPR036890">
    <property type="entry name" value="HATPase_C_sf"/>
</dbReference>
<feature type="domain" description="PAC" evidence="14">
    <location>
        <begin position="269"/>
        <end position="321"/>
    </location>
</feature>
<keyword evidence="4" id="KW-0808">Transferase</keyword>
<dbReference type="SUPFAM" id="SSF47384">
    <property type="entry name" value="Homodimeric domain of signal transducing histidine kinase"/>
    <property type="match status" value="1"/>
</dbReference>
<evidence type="ECO:0000259" key="12">
    <source>
        <dbReference type="PROSITE" id="PS50110"/>
    </source>
</evidence>
<dbReference type="SMART" id="SM00448">
    <property type="entry name" value="REC"/>
    <property type="match status" value="1"/>
</dbReference>
<dbReference type="InterPro" id="IPR011006">
    <property type="entry name" value="CheY-like_superfamily"/>
</dbReference>
<dbReference type="InterPro" id="IPR001610">
    <property type="entry name" value="PAC"/>
</dbReference>
<evidence type="ECO:0000256" key="7">
    <source>
        <dbReference type="ARBA" id="ARBA00022840"/>
    </source>
</evidence>
<dbReference type="SUPFAM" id="SSF52172">
    <property type="entry name" value="CheY-like"/>
    <property type="match status" value="1"/>
</dbReference>
<evidence type="ECO:0000256" key="6">
    <source>
        <dbReference type="ARBA" id="ARBA00022777"/>
    </source>
</evidence>
<dbReference type="PRINTS" id="PR00344">
    <property type="entry name" value="BCTRLSENSOR"/>
</dbReference>
<dbReference type="NCBIfam" id="TIGR00229">
    <property type="entry name" value="sensory_box"/>
    <property type="match status" value="1"/>
</dbReference>
<evidence type="ECO:0000259" key="14">
    <source>
        <dbReference type="PROSITE" id="PS50113"/>
    </source>
</evidence>
<dbReference type="PROSITE" id="PS50109">
    <property type="entry name" value="HIS_KIN"/>
    <property type="match status" value="1"/>
</dbReference>
<feature type="transmembrane region" description="Helical" evidence="10">
    <location>
        <begin position="57"/>
        <end position="76"/>
    </location>
</feature>
<dbReference type="PANTHER" id="PTHR43065:SF46">
    <property type="entry name" value="C4-DICARBOXYLATE TRANSPORT SENSOR PROTEIN DCTB"/>
    <property type="match status" value="1"/>
</dbReference>
<dbReference type="InterPro" id="IPR003594">
    <property type="entry name" value="HATPase_dom"/>
</dbReference>
<dbReference type="Gene3D" id="1.10.287.130">
    <property type="match status" value="1"/>
</dbReference>
<keyword evidence="6" id="KW-0418">Kinase</keyword>
<dbReference type="InterPro" id="IPR005467">
    <property type="entry name" value="His_kinase_dom"/>
</dbReference>
<accession>A0A9D7SGW8</accession>
<dbReference type="GO" id="GO:0006355">
    <property type="term" value="P:regulation of DNA-templated transcription"/>
    <property type="evidence" value="ECO:0007669"/>
    <property type="project" value="InterPro"/>
</dbReference>
<evidence type="ECO:0000256" key="10">
    <source>
        <dbReference type="SAM" id="Phobius"/>
    </source>
</evidence>
<dbReference type="SUPFAM" id="SSF55785">
    <property type="entry name" value="PYP-like sensor domain (PAS domain)"/>
    <property type="match status" value="1"/>
</dbReference>
<dbReference type="InterPro" id="IPR035965">
    <property type="entry name" value="PAS-like_dom_sf"/>
</dbReference>
<feature type="transmembrane region" description="Helical" evidence="10">
    <location>
        <begin position="32"/>
        <end position="51"/>
    </location>
</feature>
<keyword evidence="5" id="KW-0547">Nucleotide-binding</keyword>
<dbReference type="InterPro" id="IPR000014">
    <property type="entry name" value="PAS"/>
</dbReference>
<feature type="domain" description="Histidine kinase" evidence="11">
    <location>
        <begin position="341"/>
        <end position="563"/>
    </location>
</feature>
<reference evidence="15" key="1">
    <citation type="submission" date="2020-10" db="EMBL/GenBank/DDBJ databases">
        <title>Connecting structure to function with the recovery of over 1000 high-quality activated sludge metagenome-assembled genomes encoding full-length rRNA genes using long-read sequencing.</title>
        <authorList>
            <person name="Singleton C.M."/>
            <person name="Petriglieri F."/>
            <person name="Kristensen J.M."/>
            <person name="Kirkegaard R.H."/>
            <person name="Michaelsen T.Y."/>
            <person name="Andersen M.H."/>
            <person name="Karst S.M."/>
            <person name="Dueholm M.S."/>
            <person name="Nielsen P.H."/>
            <person name="Albertsen M."/>
        </authorList>
    </citation>
    <scope>NUCLEOTIDE SEQUENCE</scope>
    <source>
        <strain evidence="15">Skiv_18-Q3-R9-52_MAXAC.067</strain>
    </source>
</reference>
<dbReference type="Gene3D" id="3.40.50.2300">
    <property type="match status" value="1"/>
</dbReference>
<dbReference type="Pfam" id="PF02518">
    <property type="entry name" value="HATPase_c"/>
    <property type="match status" value="1"/>
</dbReference>
<dbReference type="Gene3D" id="3.30.565.10">
    <property type="entry name" value="Histidine kinase-like ATPase, C-terminal domain"/>
    <property type="match status" value="1"/>
</dbReference>
<evidence type="ECO:0000256" key="3">
    <source>
        <dbReference type="ARBA" id="ARBA00022553"/>
    </source>
</evidence>
<dbReference type="CDD" id="cd00156">
    <property type="entry name" value="REC"/>
    <property type="match status" value="1"/>
</dbReference>
<dbReference type="CDD" id="cd00082">
    <property type="entry name" value="HisKA"/>
    <property type="match status" value="1"/>
</dbReference>
<keyword evidence="10" id="KW-0472">Membrane</keyword>
<evidence type="ECO:0000256" key="2">
    <source>
        <dbReference type="ARBA" id="ARBA00012438"/>
    </source>
</evidence>
<feature type="transmembrane region" description="Helical" evidence="10">
    <location>
        <begin position="130"/>
        <end position="149"/>
    </location>
</feature>
<dbReference type="PANTHER" id="PTHR43065">
    <property type="entry name" value="SENSOR HISTIDINE KINASE"/>
    <property type="match status" value="1"/>
</dbReference>